<protein>
    <submittedName>
        <fullName evidence="1">Uncharacterized protein</fullName>
    </submittedName>
</protein>
<organism evidence="1 2">
    <name type="scientific">Bradyrhizobium japonicum</name>
    <dbReference type="NCBI Taxonomy" id="375"/>
    <lineage>
        <taxon>Bacteria</taxon>
        <taxon>Pseudomonadati</taxon>
        <taxon>Pseudomonadota</taxon>
        <taxon>Alphaproteobacteria</taxon>
        <taxon>Hyphomicrobiales</taxon>
        <taxon>Nitrobacteraceae</taxon>
        <taxon>Bradyrhizobium</taxon>
    </lineage>
</organism>
<evidence type="ECO:0000313" key="2">
    <source>
        <dbReference type="Proteomes" id="UP000193335"/>
    </source>
</evidence>
<dbReference type="EMBL" id="NAFL01000162">
    <property type="protein sequence ID" value="OSJ36904.1"/>
    <property type="molecule type" value="Genomic_DNA"/>
</dbReference>
<accession>A0A1Y2JYN4</accession>
<gene>
    <name evidence="1" type="ORF">BSZ19_01910</name>
</gene>
<reference evidence="1 2" key="1">
    <citation type="submission" date="2017-03" db="EMBL/GenBank/DDBJ databases">
        <title>Whole genome sequences of fourteen strains of Bradyrhizobium canariense and one strain of Bradyrhizobium japonicum isolated from Lupinus (Papilionoideae: Genisteae) species in Algeria.</title>
        <authorList>
            <person name="Crovadore J."/>
            <person name="Chekireb D."/>
            <person name="Brachmann A."/>
            <person name="Chablais R."/>
            <person name="Cochard B."/>
            <person name="Lefort F."/>
        </authorList>
    </citation>
    <scope>NUCLEOTIDE SEQUENCE [LARGE SCALE GENOMIC DNA]</scope>
    <source>
        <strain evidence="1 2">UBMA197</strain>
    </source>
</reference>
<comment type="caution">
    <text evidence="1">The sequence shown here is derived from an EMBL/GenBank/DDBJ whole genome shotgun (WGS) entry which is preliminary data.</text>
</comment>
<dbReference type="Proteomes" id="UP000193335">
    <property type="component" value="Unassembled WGS sequence"/>
</dbReference>
<proteinExistence type="predicted"/>
<evidence type="ECO:0000313" key="1">
    <source>
        <dbReference type="EMBL" id="OSJ36904.1"/>
    </source>
</evidence>
<name>A0A1Y2JYN4_BRAJP</name>
<dbReference type="AlphaFoldDB" id="A0A1Y2JYN4"/>
<sequence>MLLGRIDRLRCRSARMARKQRRTQLAASWITTEYQTCIEHCRIGSHQLRGAHARIRINCHFVVSFKQLSQALDASEPEWMDQFDHRARPLGSKRTIG</sequence>